<keyword evidence="3" id="KW-0902">Two-component regulatory system</keyword>
<dbReference type="PROSITE" id="PS00688">
    <property type="entry name" value="SIGMA54_INTERACT_3"/>
    <property type="match status" value="1"/>
</dbReference>
<dbReference type="Pfam" id="PF25601">
    <property type="entry name" value="AAA_lid_14"/>
    <property type="match status" value="1"/>
</dbReference>
<evidence type="ECO:0000256" key="4">
    <source>
        <dbReference type="ARBA" id="ARBA00023015"/>
    </source>
</evidence>
<keyword evidence="8" id="KW-1185">Reference proteome</keyword>
<evidence type="ECO:0000256" key="5">
    <source>
        <dbReference type="ARBA" id="ARBA00023163"/>
    </source>
</evidence>
<evidence type="ECO:0000259" key="6">
    <source>
        <dbReference type="PROSITE" id="PS50045"/>
    </source>
</evidence>
<organism evidence="7 8">
    <name type="scientific">Paenochrobactrum glaciei</name>
    <dbReference type="NCBI Taxonomy" id="486407"/>
    <lineage>
        <taxon>Bacteria</taxon>
        <taxon>Pseudomonadati</taxon>
        <taxon>Pseudomonadota</taxon>
        <taxon>Alphaproteobacteria</taxon>
        <taxon>Hyphomicrobiales</taxon>
        <taxon>Brucellaceae</taxon>
        <taxon>Paenochrobactrum</taxon>
    </lineage>
</organism>
<dbReference type="SUPFAM" id="SSF52540">
    <property type="entry name" value="P-loop containing nucleoside triphosphate hydrolases"/>
    <property type="match status" value="1"/>
</dbReference>
<gene>
    <name evidence="7" type="ORF">GCM10008943_26730</name>
</gene>
<dbReference type="Pfam" id="PF02954">
    <property type="entry name" value="HTH_8"/>
    <property type="match status" value="1"/>
</dbReference>
<dbReference type="PROSITE" id="PS00675">
    <property type="entry name" value="SIGMA54_INTERACT_1"/>
    <property type="match status" value="1"/>
</dbReference>
<accession>A0ABN1GED0</accession>
<dbReference type="InterPro" id="IPR009057">
    <property type="entry name" value="Homeodomain-like_sf"/>
</dbReference>
<dbReference type="InterPro" id="IPR027417">
    <property type="entry name" value="P-loop_NTPase"/>
</dbReference>
<sequence>MEAKGRGVASYQGQLIGEHHSIEATRRLITRVAKSPTRTILIYGETGTGKGLVARMLHQQSSRAAHEFVDVNCAAIPDNLLESELFGYERGAFTGATAKKSGLVETANQGSIFLDEIREMDLVLQAKLLSLLDTQRFRRVGAVQPIDVDVRFITATNKILLAEVDGGRFREDLYYRLQVIAINIPPLRERDDDVLILTQHFLKQLNERYKRNITGISEEVAQVFRNYPWPGNVRELENLLERIFILEDENEILLKHLPDRIIRGAHNPKHVSIPQPSAGSTENAETNFHIATQQFQKSLIERALSKAQGNIGQAATELDISRHALRHHMMKLNISA</sequence>
<keyword evidence="2" id="KW-0067">ATP-binding</keyword>
<protein>
    <recommendedName>
        <fullName evidence="6">Sigma-54 factor interaction domain-containing protein</fullName>
    </recommendedName>
</protein>
<comment type="caution">
    <text evidence="7">The sequence shown here is derived from an EMBL/GenBank/DDBJ whole genome shotgun (WGS) entry which is preliminary data.</text>
</comment>
<dbReference type="InterPro" id="IPR058031">
    <property type="entry name" value="AAA_lid_NorR"/>
</dbReference>
<dbReference type="InterPro" id="IPR002197">
    <property type="entry name" value="HTH_Fis"/>
</dbReference>
<keyword evidence="5" id="KW-0804">Transcription</keyword>
<evidence type="ECO:0000256" key="1">
    <source>
        <dbReference type="ARBA" id="ARBA00022741"/>
    </source>
</evidence>
<dbReference type="Proteomes" id="UP001424441">
    <property type="component" value="Unassembled WGS sequence"/>
</dbReference>
<dbReference type="InterPro" id="IPR025662">
    <property type="entry name" value="Sigma_54_int_dom_ATP-bd_1"/>
</dbReference>
<dbReference type="Gene3D" id="1.10.8.60">
    <property type="match status" value="1"/>
</dbReference>
<dbReference type="InterPro" id="IPR025944">
    <property type="entry name" value="Sigma_54_int_dom_CS"/>
</dbReference>
<dbReference type="CDD" id="cd00009">
    <property type="entry name" value="AAA"/>
    <property type="match status" value="1"/>
</dbReference>
<dbReference type="Gene3D" id="1.10.10.60">
    <property type="entry name" value="Homeodomain-like"/>
    <property type="match status" value="1"/>
</dbReference>
<dbReference type="PROSITE" id="PS50045">
    <property type="entry name" value="SIGMA54_INTERACT_4"/>
    <property type="match status" value="1"/>
</dbReference>
<evidence type="ECO:0000256" key="2">
    <source>
        <dbReference type="ARBA" id="ARBA00022840"/>
    </source>
</evidence>
<dbReference type="PANTHER" id="PTHR32071">
    <property type="entry name" value="TRANSCRIPTIONAL REGULATORY PROTEIN"/>
    <property type="match status" value="1"/>
</dbReference>
<keyword evidence="1" id="KW-0547">Nucleotide-binding</keyword>
<dbReference type="EMBL" id="BAAADE010000006">
    <property type="protein sequence ID" value="GAA0609773.1"/>
    <property type="molecule type" value="Genomic_DNA"/>
</dbReference>
<dbReference type="SUPFAM" id="SSF46689">
    <property type="entry name" value="Homeodomain-like"/>
    <property type="match status" value="1"/>
</dbReference>
<keyword evidence="4" id="KW-0805">Transcription regulation</keyword>
<reference evidence="7 8" key="1">
    <citation type="journal article" date="2019" name="Int. J. Syst. Evol. Microbiol.">
        <title>The Global Catalogue of Microorganisms (GCM) 10K type strain sequencing project: providing services to taxonomists for standard genome sequencing and annotation.</title>
        <authorList>
            <consortium name="The Broad Institute Genomics Platform"/>
            <consortium name="The Broad Institute Genome Sequencing Center for Infectious Disease"/>
            <person name="Wu L."/>
            <person name="Ma J."/>
        </authorList>
    </citation>
    <scope>NUCLEOTIDE SEQUENCE [LARGE SCALE GENOMIC DNA]</scope>
    <source>
        <strain evidence="7 8">JCM 15115</strain>
    </source>
</reference>
<dbReference type="SMART" id="SM00382">
    <property type="entry name" value="AAA"/>
    <property type="match status" value="1"/>
</dbReference>
<feature type="domain" description="Sigma-54 factor interaction" evidence="6">
    <location>
        <begin position="15"/>
        <end position="245"/>
    </location>
</feature>
<dbReference type="Pfam" id="PF00158">
    <property type="entry name" value="Sigma54_activat"/>
    <property type="match status" value="1"/>
</dbReference>
<dbReference type="RefSeq" id="WP_343806448.1">
    <property type="nucleotide sequence ID" value="NZ_BAAADE010000006.1"/>
</dbReference>
<dbReference type="Gene3D" id="3.40.50.300">
    <property type="entry name" value="P-loop containing nucleotide triphosphate hydrolases"/>
    <property type="match status" value="1"/>
</dbReference>
<name>A0ABN1GED0_9HYPH</name>
<evidence type="ECO:0000256" key="3">
    <source>
        <dbReference type="ARBA" id="ARBA00023012"/>
    </source>
</evidence>
<evidence type="ECO:0000313" key="7">
    <source>
        <dbReference type="EMBL" id="GAA0609773.1"/>
    </source>
</evidence>
<dbReference type="InterPro" id="IPR002078">
    <property type="entry name" value="Sigma_54_int"/>
</dbReference>
<proteinExistence type="predicted"/>
<dbReference type="InterPro" id="IPR003593">
    <property type="entry name" value="AAA+_ATPase"/>
</dbReference>
<dbReference type="PRINTS" id="PR01590">
    <property type="entry name" value="HTHFIS"/>
</dbReference>
<evidence type="ECO:0000313" key="8">
    <source>
        <dbReference type="Proteomes" id="UP001424441"/>
    </source>
</evidence>